<accession>A0A397VT49</accession>
<proteinExistence type="predicted"/>
<evidence type="ECO:0000313" key="2">
    <source>
        <dbReference type="Proteomes" id="UP000266673"/>
    </source>
</evidence>
<dbReference type="STRING" id="44941.A0A397VT49"/>
<dbReference type="OrthoDB" id="2381833at2759"/>
<sequence>MNKLEESKSDDKPEYEVPEINNASILVSNLLHETNLAAQELERNINEYIYMIDQPTVPKDILTDDGIIEIVIDKFGEDNNNNDDNDNELLPPLVTLAKAIEALEKVIRYQKSLDFEIGFDEYKLVTLEKDSKNGNLKIKKNKKQVYSQKYVPNNLSSNQEEFFKQADNSFGYNPNFNQTFSVCFCSACHSKYKHIKKVKSNTTEIKQSESSLYNNNCDSELKFKLFVENKTGNMLPGKIKKNTTIDIPPVYSIFNISYGRIVQLQFPSQSIDSNNILPYGIIRSENNESGSYTQFETAFENKKITLDTIKELFKSGLIELGVNKMGWHKKL</sequence>
<dbReference type="EMBL" id="QKWP01000195">
    <property type="protein sequence ID" value="RIB24931.1"/>
    <property type="molecule type" value="Genomic_DNA"/>
</dbReference>
<comment type="caution">
    <text evidence="1">The sequence shown here is derived from an EMBL/GenBank/DDBJ whole genome shotgun (WGS) entry which is preliminary data.</text>
</comment>
<gene>
    <name evidence="1" type="ORF">C2G38_2167239</name>
</gene>
<evidence type="ECO:0000313" key="1">
    <source>
        <dbReference type="EMBL" id="RIB24931.1"/>
    </source>
</evidence>
<organism evidence="1 2">
    <name type="scientific">Gigaspora rosea</name>
    <dbReference type="NCBI Taxonomy" id="44941"/>
    <lineage>
        <taxon>Eukaryota</taxon>
        <taxon>Fungi</taxon>
        <taxon>Fungi incertae sedis</taxon>
        <taxon>Mucoromycota</taxon>
        <taxon>Glomeromycotina</taxon>
        <taxon>Glomeromycetes</taxon>
        <taxon>Diversisporales</taxon>
        <taxon>Gigasporaceae</taxon>
        <taxon>Gigaspora</taxon>
    </lineage>
</organism>
<protein>
    <submittedName>
        <fullName evidence="1">Uncharacterized protein</fullName>
    </submittedName>
</protein>
<name>A0A397VT49_9GLOM</name>
<keyword evidence="2" id="KW-1185">Reference proteome</keyword>
<reference evidence="1 2" key="1">
    <citation type="submission" date="2018-06" db="EMBL/GenBank/DDBJ databases">
        <title>Comparative genomics reveals the genomic features of Rhizophagus irregularis, R. cerebriforme, R. diaphanum and Gigaspora rosea, and their symbiotic lifestyle signature.</title>
        <authorList>
            <person name="Morin E."/>
            <person name="San Clemente H."/>
            <person name="Chen E.C.H."/>
            <person name="De La Providencia I."/>
            <person name="Hainaut M."/>
            <person name="Kuo A."/>
            <person name="Kohler A."/>
            <person name="Murat C."/>
            <person name="Tang N."/>
            <person name="Roy S."/>
            <person name="Loubradou J."/>
            <person name="Henrissat B."/>
            <person name="Grigoriev I.V."/>
            <person name="Corradi N."/>
            <person name="Roux C."/>
            <person name="Martin F.M."/>
        </authorList>
    </citation>
    <scope>NUCLEOTIDE SEQUENCE [LARGE SCALE GENOMIC DNA]</scope>
    <source>
        <strain evidence="1 2">DAOM 194757</strain>
    </source>
</reference>
<dbReference type="AlphaFoldDB" id="A0A397VT49"/>
<dbReference type="Proteomes" id="UP000266673">
    <property type="component" value="Unassembled WGS sequence"/>
</dbReference>